<evidence type="ECO:0000256" key="1">
    <source>
        <dbReference type="ARBA" id="ARBA00022531"/>
    </source>
</evidence>
<keyword evidence="1" id="KW-0602">Photosynthesis</keyword>
<organism evidence="5 6">
    <name type="scientific">Paenibacillus phyllosphaerae</name>
    <dbReference type="NCBI Taxonomy" id="274593"/>
    <lineage>
        <taxon>Bacteria</taxon>
        <taxon>Bacillati</taxon>
        <taxon>Bacillota</taxon>
        <taxon>Bacilli</taxon>
        <taxon>Bacillales</taxon>
        <taxon>Paenibacillaceae</taxon>
        <taxon>Paenibacillus</taxon>
    </lineage>
</organism>
<dbReference type="Pfam" id="PF14870">
    <property type="entry name" value="PSII_BNR"/>
    <property type="match status" value="1"/>
</dbReference>
<evidence type="ECO:0000256" key="2">
    <source>
        <dbReference type="ARBA" id="ARBA00023276"/>
    </source>
</evidence>
<dbReference type="PANTHER" id="PTHR47199:SF2">
    <property type="entry name" value="PHOTOSYSTEM II STABILITY_ASSEMBLY FACTOR HCF136, CHLOROPLASTIC"/>
    <property type="match status" value="1"/>
</dbReference>
<keyword evidence="6" id="KW-1185">Reference proteome</keyword>
<dbReference type="InterPro" id="IPR028203">
    <property type="entry name" value="PSII_CF48-like_dom"/>
</dbReference>
<evidence type="ECO:0000256" key="3">
    <source>
        <dbReference type="SAM" id="MobiDB-lite"/>
    </source>
</evidence>
<evidence type="ECO:0000313" key="5">
    <source>
        <dbReference type="EMBL" id="MBB3113205.1"/>
    </source>
</evidence>
<dbReference type="PANTHER" id="PTHR47199">
    <property type="entry name" value="PHOTOSYSTEM II STABILITY/ASSEMBLY FACTOR HCF136, CHLOROPLASTIC"/>
    <property type="match status" value="1"/>
</dbReference>
<dbReference type="RefSeq" id="WP_183603303.1">
    <property type="nucleotide sequence ID" value="NZ_JACHXK010000017.1"/>
</dbReference>
<dbReference type="SUPFAM" id="SSF110296">
    <property type="entry name" value="Oligoxyloglucan reducing end-specific cellobiohydrolase"/>
    <property type="match status" value="2"/>
</dbReference>
<dbReference type="AlphaFoldDB" id="A0A7W5B2F9"/>
<gene>
    <name evidence="5" type="ORF">FHS18_005308</name>
</gene>
<dbReference type="EMBL" id="JACHXK010000017">
    <property type="protein sequence ID" value="MBB3113205.1"/>
    <property type="molecule type" value="Genomic_DNA"/>
</dbReference>
<protein>
    <submittedName>
        <fullName evidence="5">Photosystem II stability/assembly factor-like uncharacterized protein</fullName>
    </submittedName>
</protein>
<dbReference type="Pfam" id="PF02012">
    <property type="entry name" value="BNR"/>
    <property type="match status" value="1"/>
</dbReference>
<dbReference type="GO" id="GO:0015979">
    <property type="term" value="P:photosynthesis"/>
    <property type="evidence" value="ECO:0007669"/>
    <property type="project" value="UniProtKB-KW"/>
</dbReference>
<dbReference type="InterPro" id="IPR002860">
    <property type="entry name" value="BNR_rpt"/>
</dbReference>
<dbReference type="CDD" id="cd15482">
    <property type="entry name" value="Sialidase_non-viral"/>
    <property type="match status" value="1"/>
</dbReference>
<dbReference type="Gene3D" id="2.120.10.10">
    <property type="match status" value="1"/>
</dbReference>
<reference evidence="5 6" key="1">
    <citation type="submission" date="2020-08" db="EMBL/GenBank/DDBJ databases">
        <title>Genomic Encyclopedia of Type Strains, Phase III (KMG-III): the genomes of soil and plant-associated and newly described type strains.</title>
        <authorList>
            <person name="Whitman W."/>
        </authorList>
    </citation>
    <scope>NUCLEOTIDE SEQUENCE [LARGE SCALE GENOMIC DNA]</scope>
    <source>
        <strain evidence="5 6">CECT 5862</strain>
    </source>
</reference>
<accession>A0A7W5B2F9</accession>
<evidence type="ECO:0000313" key="6">
    <source>
        <dbReference type="Proteomes" id="UP000570361"/>
    </source>
</evidence>
<name>A0A7W5B2F9_9BACL</name>
<feature type="domain" description="Photosynthesis system II assembly factor Ycf48/Hcf136-like" evidence="4">
    <location>
        <begin position="221"/>
        <end position="319"/>
    </location>
</feature>
<evidence type="ECO:0000259" key="4">
    <source>
        <dbReference type="Pfam" id="PF14870"/>
    </source>
</evidence>
<feature type="region of interest" description="Disordered" evidence="3">
    <location>
        <begin position="46"/>
        <end position="106"/>
    </location>
</feature>
<dbReference type="InterPro" id="IPR015943">
    <property type="entry name" value="WD40/YVTN_repeat-like_dom_sf"/>
</dbReference>
<feature type="compositionally biased region" description="Low complexity" evidence="3">
    <location>
        <begin position="75"/>
        <end position="92"/>
    </location>
</feature>
<proteinExistence type="predicted"/>
<dbReference type="GO" id="GO:0009523">
    <property type="term" value="C:photosystem II"/>
    <property type="evidence" value="ECO:0007669"/>
    <property type="project" value="UniProtKB-KW"/>
</dbReference>
<keyword evidence="2" id="KW-0604">Photosystem II</keyword>
<dbReference type="Proteomes" id="UP000570361">
    <property type="component" value="Unassembled WGS sequence"/>
</dbReference>
<dbReference type="Gene3D" id="2.130.10.10">
    <property type="entry name" value="YVTN repeat-like/Quinoprotein amine dehydrogenase"/>
    <property type="match status" value="2"/>
</dbReference>
<comment type="caution">
    <text evidence="5">The sequence shown here is derived from an EMBL/GenBank/DDBJ whole genome shotgun (WGS) entry which is preliminary data.</text>
</comment>
<sequence>MSTNDASLLSQAKVVFVLFTTRTICKGAAALTLALSLILSGCGKENNSSAQLPTPAAEGGTSNGNTNVAPEDNDATTPNNSSSSGNTSPATNEPAEQSGSAAENPAQRALAISTVTALRLADAKTGWATGDGQIARTDDGGAHWEVQRMGDGPVVQLFALSSSKVWATLGSADGKSAKLIQSTDGGKTWTEAGTVPNQAYLHFTDDRTAFSGNYMTTDGGANWQALNVPDQVAGDVYFHDLNNGWAVQSGKGKYSLMHSADGGKTWKAQLTKTGVEAETLGTVIRSTGKDDAWIEIIGGSGMSQTSYALFHTSDGGKNWLPAIVKHGAGSGPAPGFTMEDDKYPSGTGNGPGALYVVDPKTAFAGGRCSACDKPNSISVTTDGGKTWTASKEEFAGFGTQYIAAADAKHVWLVTTDAEAPSVMYTSADGGKTWSKAFTFDKPKAD</sequence>